<dbReference type="Pfam" id="PF14738">
    <property type="entry name" value="CFAP91"/>
    <property type="match status" value="1"/>
</dbReference>
<feature type="domain" description="CFAP91" evidence="8">
    <location>
        <begin position="191"/>
        <end position="320"/>
    </location>
</feature>
<gene>
    <name evidence="9" type="ORF">FNF27_06227</name>
</gene>
<evidence type="ECO:0000313" key="10">
    <source>
        <dbReference type="Proteomes" id="UP000322899"/>
    </source>
</evidence>
<accession>A0A5A8E6K2</accession>
<keyword evidence="4" id="KW-0966">Cell projection</keyword>
<feature type="compositionally biased region" description="Low complexity" evidence="7">
    <location>
        <begin position="727"/>
        <end position="740"/>
    </location>
</feature>
<feature type="region of interest" description="Disordered" evidence="7">
    <location>
        <begin position="661"/>
        <end position="688"/>
    </location>
</feature>
<proteinExistence type="inferred from homology"/>
<protein>
    <recommendedName>
        <fullName evidence="6">Cilia- and flagella-associated protein 91</fullName>
    </recommendedName>
</protein>
<evidence type="ECO:0000256" key="7">
    <source>
        <dbReference type="SAM" id="MobiDB-lite"/>
    </source>
</evidence>
<feature type="compositionally biased region" description="Low complexity" evidence="7">
    <location>
        <begin position="475"/>
        <end position="490"/>
    </location>
</feature>
<evidence type="ECO:0000259" key="8">
    <source>
        <dbReference type="Pfam" id="PF14738"/>
    </source>
</evidence>
<sequence>MATRTVQETRRYDHLYDPTFTAGSNRAAAQAQEAAMFRGVERLPDARNMFSEIRRFPRAGYRLPRKGDLPAHVEQQAMADPASAAERSAEPMAVTLRNAEAATSVTGAFRHKYFTPGPTPSGQTVVLDKSEAPMQREPAPLTAAETRRAVREAHSGAETALDSHLVSAEPTPTAVATADGSSLVPARTVGVQTLYRDGEAQTDPFSAPYTVSASAKQEPEVLAIAHLRFGAPEGSALPASDAEVALIQRLRARKELEAALPPMTDEVGFATRKALMQQKELEDWRFREAELDGANDGRVGAVAEALEEPKSVTRRATKRSGRDIVADYTDTGSRVFAPRRRDGAQADRLATGARFSIDQASVSVRGAAALNALDTVLPRGALTTTIKRPEPGDVTGATATGGQKRAGVTSTAPGPAARKADAALAAELERVQDLLRSTRVGDTGPKAAALAALTGSLLVPSGAIAGAAGATATATAGAAGGPSAAGTAAAGAGGGSAAPGQLMASAAPSSANVTAAAVKGALGRSSVDPLRVPAWRCAKATSVRPSTPNFSAEDETAAEAELEQAVLLVQRLLRGRTVQNQLTDGKSRRMALIREIRLDLLRQAERRRVEEEEESADAARRLQRDEDATLARLAGDAGSATLDFLAKELVRTEQKRRIARIAGRAATERRRREAEEGGRRQAEESVRAKQAMVWRQLGRVHEAGAASLVRETIDEAMADMAAELAEQEVRGSASGSATGSAVGGAGGADSGPASGRRGSEPPAAASGAADPSGAAADAASAADVAADVVRAAADAASTEQSSADAAAEESRFEEAARGALQDAGVSPRPESATQRQAAE</sequence>
<reference evidence="9 10" key="1">
    <citation type="submission" date="2019-07" db="EMBL/GenBank/DDBJ databases">
        <title>Genomes of Cafeteria roenbergensis.</title>
        <authorList>
            <person name="Fischer M.G."/>
            <person name="Hackl T."/>
            <person name="Roman M."/>
        </authorList>
    </citation>
    <scope>NUCLEOTIDE SEQUENCE [LARGE SCALE GENOMIC DNA]</scope>
    <source>
        <strain evidence="9 10">E4-10P</strain>
    </source>
</reference>
<dbReference type="PANTHER" id="PTHR22455:SF10">
    <property type="entry name" value="CILIA- AND FLAGELLA-ASSOCIATED PROTEIN 91"/>
    <property type="match status" value="1"/>
</dbReference>
<evidence type="ECO:0000256" key="6">
    <source>
        <dbReference type="ARBA" id="ARBA00029555"/>
    </source>
</evidence>
<name>A0A5A8E6K2_CAFRO</name>
<evidence type="ECO:0000256" key="2">
    <source>
        <dbReference type="ARBA" id="ARBA00022490"/>
    </source>
</evidence>
<feature type="region of interest" description="Disordered" evidence="7">
    <location>
        <begin position="475"/>
        <end position="501"/>
    </location>
</feature>
<feature type="compositionally biased region" description="Basic and acidic residues" evidence="7">
    <location>
        <begin position="666"/>
        <end position="687"/>
    </location>
</feature>
<comment type="caution">
    <text evidence="9">The sequence shown here is derived from an EMBL/GenBank/DDBJ whole genome shotgun (WGS) entry which is preliminary data.</text>
</comment>
<dbReference type="OrthoDB" id="567787at2759"/>
<evidence type="ECO:0000256" key="3">
    <source>
        <dbReference type="ARBA" id="ARBA00023212"/>
    </source>
</evidence>
<feature type="region of interest" description="Disordered" evidence="7">
    <location>
        <begin position="383"/>
        <end position="416"/>
    </location>
</feature>
<feature type="region of interest" description="Disordered" evidence="7">
    <location>
        <begin position="727"/>
        <end position="839"/>
    </location>
</feature>
<dbReference type="AlphaFoldDB" id="A0A5A8E6K2"/>
<dbReference type="EMBL" id="VLTO01000052">
    <property type="protein sequence ID" value="KAA0171720.1"/>
    <property type="molecule type" value="Genomic_DNA"/>
</dbReference>
<evidence type="ECO:0000313" key="9">
    <source>
        <dbReference type="EMBL" id="KAA0171720.1"/>
    </source>
</evidence>
<comment type="subcellular location">
    <subcellularLocation>
        <location evidence="1">Cytoplasm</location>
        <location evidence="1">Cytoskeleton</location>
        <location evidence="1">Cilium axoneme</location>
    </subcellularLocation>
</comment>
<evidence type="ECO:0000256" key="1">
    <source>
        <dbReference type="ARBA" id="ARBA00004430"/>
    </source>
</evidence>
<evidence type="ECO:0000256" key="4">
    <source>
        <dbReference type="ARBA" id="ARBA00023273"/>
    </source>
</evidence>
<dbReference type="InterPro" id="IPR032840">
    <property type="entry name" value="CFAP91_dom"/>
</dbReference>
<dbReference type="InterPro" id="IPR026720">
    <property type="entry name" value="CFAP91"/>
</dbReference>
<dbReference type="GO" id="GO:0005930">
    <property type="term" value="C:axoneme"/>
    <property type="evidence" value="ECO:0007669"/>
    <property type="project" value="UniProtKB-SubCell"/>
</dbReference>
<dbReference type="Proteomes" id="UP000322899">
    <property type="component" value="Unassembled WGS sequence"/>
</dbReference>
<evidence type="ECO:0000256" key="5">
    <source>
        <dbReference type="ARBA" id="ARBA00029468"/>
    </source>
</evidence>
<dbReference type="PANTHER" id="PTHR22455">
    <property type="entry name" value="CILIA- AND FLAGELLA-ASSOCIATED PROTEIN 91"/>
    <property type="match status" value="1"/>
</dbReference>
<feature type="compositionally biased region" description="Low complexity" evidence="7">
    <location>
        <begin position="750"/>
        <end position="805"/>
    </location>
</feature>
<organism evidence="9 10">
    <name type="scientific">Cafeteria roenbergensis</name>
    <name type="common">Marine flagellate</name>
    <dbReference type="NCBI Taxonomy" id="33653"/>
    <lineage>
        <taxon>Eukaryota</taxon>
        <taxon>Sar</taxon>
        <taxon>Stramenopiles</taxon>
        <taxon>Bigyra</taxon>
        <taxon>Opalozoa</taxon>
        <taxon>Bicosoecida</taxon>
        <taxon>Cafeteriaceae</taxon>
        <taxon>Cafeteria</taxon>
    </lineage>
</organism>
<keyword evidence="3" id="KW-0206">Cytoskeleton</keyword>
<comment type="similarity">
    <text evidence="5">Belongs to the CFAP91 family.</text>
</comment>
<keyword evidence="2" id="KW-0963">Cytoplasm</keyword>